<organism evidence="17 18">
    <name type="scientific">Paramecium tetraurelia</name>
    <dbReference type="NCBI Taxonomy" id="5888"/>
    <lineage>
        <taxon>Eukaryota</taxon>
        <taxon>Sar</taxon>
        <taxon>Alveolata</taxon>
        <taxon>Ciliophora</taxon>
        <taxon>Intramacronucleata</taxon>
        <taxon>Oligohymenophorea</taxon>
        <taxon>Peniculida</taxon>
        <taxon>Parameciidae</taxon>
        <taxon>Paramecium</taxon>
    </lineage>
</organism>
<dbReference type="PROSITE" id="PS50011">
    <property type="entry name" value="PROTEIN_KINASE_DOM"/>
    <property type="match status" value="1"/>
</dbReference>
<evidence type="ECO:0000256" key="10">
    <source>
        <dbReference type="ARBA" id="ARBA00023136"/>
    </source>
</evidence>
<dbReference type="FunFam" id="3.30.200.20:FF:000034">
    <property type="entry name" value="Kinase suppressor of Ras 1"/>
    <property type="match status" value="1"/>
</dbReference>
<keyword evidence="9 14" id="KW-0175">Coiled coil</keyword>
<evidence type="ECO:0000256" key="7">
    <source>
        <dbReference type="ARBA" id="ARBA00022777"/>
    </source>
</evidence>
<dbReference type="Pfam" id="PF14775">
    <property type="entry name" value="NYD-SP28_assoc"/>
    <property type="match status" value="1"/>
</dbReference>
<feature type="compositionally biased region" description="Basic residues" evidence="15">
    <location>
        <begin position="1"/>
        <end position="13"/>
    </location>
</feature>
<dbReference type="FunFam" id="1.10.510.10:FF:000476">
    <property type="entry name" value="PAS domain-containing protein tyrosine kinase family protein"/>
    <property type="match status" value="1"/>
</dbReference>
<dbReference type="Pfam" id="PF14772">
    <property type="entry name" value="NYD-SP28"/>
    <property type="match status" value="1"/>
</dbReference>
<feature type="coiled-coil region" evidence="14">
    <location>
        <begin position="564"/>
        <end position="624"/>
    </location>
</feature>
<feature type="compositionally biased region" description="Basic and acidic residues" evidence="15">
    <location>
        <begin position="18"/>
        <end position="30"/>
    </location>
</feature>
<dbReference type="InterPro" id="IPR001245">
    <property type="entry name" value="Ser-Thr/Tyr_kinase_cat_dom"/>
</dbReference>
<keyword evidence="18" id="KW-1185">Reference proteome</keyword>
<feature type="region of interest" description="Disordered" evidence="15">
    <location>
        <begin position="444"/>
        <end position="476"/>
    </location>
</feature>
<evidence type="ECO:0000259" key="16">
    <source>
        <dbReference type="PROSITE" id="PS50011"/>
    </source>
</evidence>
<dbReference type="GO" id="GO:0016020">
    <property type="term" value="C:membrane"/>
    <property type="evidence" value="ECO:0007669"/>
    <property type="project" value="UniProtKB-SubCell"/>
</dbReference>
<dbReference type="SMART" id="SM00220">
    <property type="entry name" value="S_TKc"/>
    <property type="match status" value="1"/>
</dbReference>
<dbReference type="FunCoup" id="A0E8G3">
    <property type="interactions" value="17"/>
</dbReference>
<feature type="coiled-coil region" evidence="14">
    <location>
        <begin position="679"/>
        <end position="731"/>
    </location>
</feature>
<dbReference type="KEGG" id="ptm:GSPATT00024309001"/>
<dbReference type="GO" id="GO:0005858">
    <property type="term" value="C:axonemal dynein complex"/>
    <property type="evidence" value="ECO:0007669"/>
    <property type="project" value="InterPro"/>
</dbReference>
<comment type="catalytic activity">
    <reaction evidence="11">
        <text>L-threonyl-[protein] + ATP = O-phospho-L-threonyl-[protein] + ADP + H(+)</text>
        <dbReference type="Rhea" id="RHEA:46608"/>
        <dbReference type="Rhea" id="RHEA-COMP:11060"/>
        <dbReference type="Rhea" id="RHEA-COMP:11605"/>
        <dbReference type="ChEBI" id="CHEBI:15378"/>
        <dbReference type="ChEBI" id="CHEBI:30013"/>
        <dbReference type="ChEBI" id="CHEBI:30616"/>
        <dbReference type="ChEBI" id="CHEBI:61977"/>
        <dbReference type="ChEBI" id="CHEBI:456216"/>
        <dbReference type="EC" id="2.7.11.1"/>
    </reaction>
</comment>
<dbReference type="AlphaFoldDB" id="A0E8G3"/>
<keyword evidence="5" id="KW-0808">Transferase</keyword>
<dbReference type="GO" id="GO:0004674">
    <property type="term" value="F:protein serine/threonine kinase activity"/>
    <property type="evidence" value="ECO:0007669"/>
    <property type="project" value="UniProtKB-KW"/>
</dbReference>
<comment type="catalytic activity">
    <reaction evidence="12">
        <text>L-seryl-[protein] + ATP = O-phospho-L-seryl-[protein] + ADP + H(+)</text>
        <dbReference type="Rhea" id="RHEA:17989"/>
        <dbReference type="Rhea" id="RHEA-COMP:9863"/>
        <dbReference type="Rhea" id="RHEA-COMP:11604"/>
        <dbReference type="ChEBI" id="CHEBI:15378"/>
        <dbReference type="ChEBI" id="CHEBI:29999"/>
        <dbReference type="ChEBI" id="CHEBI:30616"/>
        <dbReference type="ChEBI" id="CHEBI:83421"/>
        <dbReference type="ChEBI" id="CHEBI:456216"/>
        <dbReference type="EC" id="2.7.11.1"/>
    </reaction>
</comment>
<dbReference type="HOGENOM" id="CLU_291107_0_0_1"/>
<evidence type="ECO:0000256" key="12">
    <source>
        <dbReference type="ARBA" id="ARBA00048679"/>
    </source>
</evidence>
<protein>
    <recommendedName>
        <fullName evidence="3">non-specific serine/threonine protein kinase</fullName>
        <ecNumber evidence="3">2.7.11.1</ecNumber>
    </recommendedName>
</protein>
<dbReference type="GO" id="GO:0005930">
    <property type="term" value="C:axoneme"/>
    <property type="evidence" value="ECO:0000318"/>
    <property type="project" value="GO_Central"/>
</dbReference>
<dbReference type="InterPro" id="IPR008271">
    <property type="entry name" value="Ser/Thr_kinase_AS"/>
</dbReference>
<dbReference type="EC" id="2.7.11.1" evidence="3"/>
<dbReference type="PANTHER" id="PTHR21625">
    <property type="entry name" value="NYD-SP28 PROTEIN"/>
    <property type="match status" value="1"/>
</dbReference>
<feature type="binding site" evidence="13">
    <location>
        <position position="159"/>
    </location>
    <ligand>
        <name>ATP</name>
        <dbReference type="ChEBI" id="CHEBI:30616"/>
    </ligand>
</feature>
<evidence type="ECO:0000256" key="13">
    <source>
        <dbReference type="PROSITE-ProRule" id="PRU10141"/>
    </source>
</evidence>
<feature type="region of interest" description="Disordered" evidence="15">
    <location>
        <begin position="1"/>
        <end position="48"/>
    </location>
</feature>
<evidence type="ECO:0000256" key="4">
    <source>
        <dbReference type="ARBA" id="ARBA00022527"/>
    </source>
</evidence>
<evidence type="ECO:0000256" key="2">
    <source>
        <dbReference type="ARBA" id="ARBA00009688"/>
    </source>
</evidence>
<keyword evidence="6 13" id="KW-0547">Nucleotide-binding</keyword>
<keyword evidence="10" id="KW-0472">Membrane</keyword>
<dbReference type="GO" id="GO:0070286">
    <property type="term" value="P:axonemal dynein complex assembly"/>
    <property type="evidence" value="ECO:0000318"/>
    <property type="project" value="GO_Central"/>
</dbReference>
<comment type="subcellular location">
    <subcellularLocation>
        <location evidence="1">Membrane</location>
    </subcellularLocation>
</comment>
<dbReference type="SUPFAM" id="SSF56112">
    <property type="entry name" value="Protein kinase-like (PK-like)"/>
    <property type="match status" value="1"/>
</dbReference>
<dbReference type="Gene3D" id="3.30.200.20">
    <property type="entry name" value="Phosphorylase Kinase, domain 1"/>
    <property type="match status" value="1"/>
</dbReference>
<evidence type="ECO:0000256" key="15">
    <source>
        <dbReference type="SAM" id="MobiDB-lite"/>
    </source>
</evidence>
<proteinExistence type="inferred from homology"/>
<accession>A0E8G3</accession>
<evidence type="ECO:0000256" key="9">
    <source>
        <dbReference type="ARBA" id="ARBA00023054"/>
    </source>
</evidence>
<feature type="domain" description="Protein kinase" evidence="16">
    <location>
        <begin position="132"/>
        <end position="378"/>
    </location>
</feature>
<gene>
    <name evidence="17" type="ORF">GSPATT00024309001</name>
</gene>
<evidence type="ECO:0000256" key="11">
    <source>
        <dbReference type="ARBA" id="ARBA00047899"/>
    </source>
</evidence>
<dbReference type="RefSeq" id="XP_001458977.1">
    <property type="nucleotide sequence ID" value="XM_001458940.1"/>
</dbReference>
<dbReference type="OrthoDB" id="1677536at2759"/>
<dbReference type="Pfam" id="PF07714">
    <property type="entry name" value="PK_Tyr_Ser-Thr"/>
    <property type="match status" value="1"/>
</dbReference>
<feature type="compositionally biased region" description="Basic and acidic residues" evidence="15">
    <location>
        <begin position="444"/>
        <end position="474"/>
    </location>
</feature>
<name>A0E8G3_PARTE</name>
<dbReference type="GO" id="GO:0005524">
    <property type="term" value="F:ATP binding"/>
    <property type="evidence" value="ECO:0007669"/>
    <property type="project" value="UniProtKB-UniRule"/>
</dbReference>
<dbReference type="PROSITE" id="PS00108">
    <property type="entry name" value="PROTEIN_KINASE_ST"/>
    <property type="match status" value="1"/>
</dbReference>
<dbReference type="GeneID" id="5044762"/>
<dbReference type="PROSITE" id="PS00107">
    <property type="entry name" value="PROTEIN_KINASE_ATP"/>
    <property type="match status" value="1"/>
</dbReference>
<evidence type="ECO:0000256" key="5">
    <source>
        <dbReference type="ARBA" id="ARBA00022679"/>
    </source>
</evidence>
<dbReference type="InterPro" id="IPR039505">
    <property type="entry name" value="DRC1/2_N"/>
</dbReference>
<dbReference type="Gene3D" id="1.10.510.10">
    <property type="entry name" value="Transferase(Phosphotransferase) domain 1"/>
    <property type="match status" value="1"/>
</dbReference>
<dbReference type="InterPro" id="IPR017441">
    <property type="entry name" value="Protein_kinase_ATP_BS"/>
</dbReference>
<dbReference type="OMA" id="AKCLEIM"/>
<dbReference type="Proteomes" id="UP000000600">
    <property type="component" value="Unassembled WGS sequence"/>
</dbReference>
<evidence type="ECO:0000313" key="17">
    <source>
        <dbReference type="EMBL" id="CAK91580.1"/>
    </source>
</evidence>
<evidence type="ECO:0000256" key="6">
    <source>
        <dbReference type="ARBA" id="ARBA00022741"/>
    </source>
</evidence>
<dbReference type="InterPro" id="IPR011009">
    <property type="entry name" value="Kinase-like_dom_sf"/>
</dbReference>
<dbReference type="InterPro" id="IPR000719">
    <property type="entry name" value="Prot_kinase_dom"/>
</dbReference>
<dbReference type="EMBL" id="CT868663">
    <property type="protein sequence ID" value="CAK91580.1"/>
    <property type="molecule type" value="Genomic_DNA"/>
</dbReference>
<comment type="similarity">
    <text evidence="2">Belongs to the DRC1 family.</text>
</comment>
<dbReference type="InterPro" id="IPR039750">
    <property type="entry name" value="DRC1/DRC2"/>
</dbReference>
<dbReference type="GO" id="GO:0003352">
    <property type="term" value="P:regulation of cilium movement"/>
    <property type="evidence" value="ECO:0000318"/>
    <property type="project" value="GO_Central"/>
</dbReference>
<dbReference type="STRING" id="5888.A0E8G3"/>
<reference evidence="17 18" key="1">
    <citation type="journal article" date="2006" name="Nature">
        <title>Global trends of whole-genome duplications revealed by the ciliate Paramecium tetraurelia.</title>
        <authorList>
            <consortium name="Genoscope"/>
            <person name="Aury J.-M."/>
            <person name="Jaillon O."/>
            <person name="Duret L."/>
            <person name="Noel B."/>
            <person name="Jubin C."/>
            <person name="Porcel B.M."/>
            <person name="Segurens B."/>
            <person name="Daubin V."/>
            <person name="Anthouard V."/>
            <person name="Aiach N."/>
            <person name="Arnaiz O."/>
            <person name="Billaut A."/>
            <person name="Beisson J."/>
            <person name="Blanc I."/>
            <person name="Bouhouche K."/>
            <person name="Camara F."/>
            <person name="Duharcourt S."/>
            <person name="Guigo R."/>
            <person name="Gogendeau D."/>
            <person name="Katinka M."/>
            <person name="Keller A.-M."/>
            <person name="Kissmehl R."/>
            <person name="Klotz C."/>
            <person name="Koll F."/>
            <person name="Le Moue A."/>
            <person name="Lepere C."/>
            <person name="Malinsky S."/>
            <person name="Nowacki M."/>
            <person name="Nowak J.K."/>
            <person name="Plattner H."/>
            <person name="Poulain J."/>
            <person name="Ruiz F."/>
            <person name="Serrano V."/>
            <person name="Zagulski M."/>
            <person name="Dessen P."/>
            <person name="Betermier M."/>
            <person name="Weissenbach J."/>
            <person name="Scarpelli C."/>
            <person name="Schachter V."/>
            <person name="Sperling L."/>
            <person name="Meyer E."/>
            <person name="Cohen J."/>
            <person name="Wincker P."/>
        </authorList>
    </citation>
    <scope>NUCLEOTIDE SEQUENCE [LARGE SCALE GENOMIC DNA]</scope>
    <source>
        <strain evidence="17 18">Stock d4-2</strain>
    </source>
</reference>
<evidence type="ECO:0000256" key="8">
    <source>
        <dbReference type="ARBA" id="ARBA00022840"/>
    </source>
</evidence>
<dbReference type="CDD" id="cd13999">
    <property type="entry name" value="STKc_MAP3K-like"/>
    <property type="match status" value="1"/>
</dbReference>
<dbReference type="eggNOG" id="KOG0192">
    <property type="taxonomic scope" value="Eukaryota"/>
</dbReference>
<evidence type="ECO:0000256" key="1">
    <source>
        <dbReference type="ARBA" id="ARBA00004370"/>
    </source>
</evidence>
<keyword evidence="4" id="KW-0723">Serine/threonine-protein kinase</keyword>
<evidence type="ECO:0000313" key="18">
    <source>
        <dbReference type="Proteomes" id="UP000000600"/>
    </source>
</evidence>
<keyword evidence="8 13" id="KW-0067">ATP-binding</keyword>
<dbReference type="GO" id="GO:0060285">
    <property type="term" value="P:cilium-dependent cell motility"/>
    <property type="evidence" value="ECO:0000318"/>
    <property type="project" value="GO_Central"/>
</dbReference>
<keyword evidence="7" id="KW-0418">Kinase</keyword>
<evidence type="ECO:0000256" key="3">
    <source>
        <dbReference type="ARBA" id="ARBA00012513"/>
    </source>
</evidence>
<evidence type="ECO:0000256" key="14">
    <source>
        <dbReference type="SAM" id="Coils"/>
    </source>
</evidence>
<feature type="coiled-coil region" evidence="14">
    <location>
        <begin position="999"/>
        <end position="1026"/>
    </location>
</feature>
<dbReference type="PANTHER" id="PTHR21625:SF1">
    <property type="entry name" value="DYNEIN REGULATORY COMPLEX PROTEIN 1"/>
    <property type="match status" value="1"/>
</dbReference>
<sequence length="1050" mass="123842">MEVLKQKKSKNKRSSGGSEDKLIPPDKQDQQQETANFSPKQGNQGSNLNVESNKVVSNYNINNATGSEFSDVSSCCSNESKDQQLESSQSNSPKKHNMFKEKNLYQKHQEILMSLLKNLGINEKLLINYKEIKQGPQIGKGSYGIVFKGNWLGQGVAIKSYCQRKDQQMHKQLMADFLKEVQVISNLRHPNIVLYMGVCIKQDNFYLITEYMENGSLKTKNLNFIQIIEDITLGMNNLHGRKIMHCDLKSSNVLIDSNWNVKLCDFGLSKIKSKKTKIMIGTPHWMAPEIMRGEPYTEKSDVYSFGLILWEIITGKMPYENLSVTQILGTVGRGHTQVEIPQSSNPPILAIIAKDCLKRDPSQRPIFAKNPERIQESQKQKCKTRRKLRNTQLIFYLIDININIFIQLMDSKKQAKGSEQVQKSRGNIDMLIRTKKEELYTIKQKNDQKQKETRAQEEFKRAERANKIEDESKKANSKNAELEQEWCNLQEKDECEELNKLINQQKDKFAQIMHAKDELIKQFLDELNKKDDDFGKMIKEQAIDIQTLIQKMRSQFFQLRECIHEDLESIENEYIEERANLLNNYQTEIRNLFDKRTEKEKSFVDERERKEEEYTKDIEKLRIQGLKSYAELKISMETEIQNLEKCYEDMKALYQLNTEKLDYNLKVLKEKQISHTHTHDDLKRKDQNLNNRLRSLIKDYNEFDTKFKQTNKELTQEYKRITRQFKELQRKFKHFDKADQKAYADIHSMNELEVRKLKAKILKCDKTIHIQQLGVDWEEPQDQKETEEKSQIMAEEEVQLPLSEEKLQEIVEILIEEVDFLIDDKMRETLEKAEQQEISNVKLGVIKKCLNIDSIDEMLIFIDELIKNCELKVQEEQPQQEAVTEAIKKVQIEQPQTVPDEAPKINYDTFIINQNSIINFLMHWMKTNEQRKKQIEKMSSRRAAKQETERQKKERIAKEGKKYWEKLTQVLPEKTFRVWRILDKQLSKYYELLLKRSKLVEETGQIHNHNEELKNLLNQYLQINHELKIPPTRFLKLEQQQDNVKLQNSK</sequence>
<dbReference type="InterPro" id="IPR029440">
    <property type="entry name" value="DRC1_C"/>
</dbReference>
<feature type="compositionally biased region" description="Polar residues" evidence="15">
    <location>
        <begin position="31"/>
        <end position="48"/>
    </location>
</feature>
<dbReference type="InParanoid" id="A0E8G3"/>